<keyword evidence="4" id="KW-0788">Thiol protease</keyword>
<dbReference type="SMART" id="SM00645">
    <property type="entry name" value="Pept_C1"/>
    <property type="match status" value="1"/>
</dbReference>
<evidence type="ECO:0000259" key="9">
    <source>
        <dbReference type="SMART" id="SM00848"/>
    </source>
</evidence>
<dbReference type="PANTHER" id="PTHR12411">
    <property type="entry name" value="CYSTEINE PROTEASE FAMILY C1-RELATED"/>
    <property type="match status" value="1"/>
</dbReference>
<dbReference type="InterPro" id="IPR013128">
    <property type="entry name" value="Peptidase_C1A"/>
</dbReference>
<dbReference type="Pfam" id="PF00112">
    <property type="entry name" value="Peptidase_C1"/>
    <property type="match status" value="1"/>
</dbReference>
<evidence type="ECO:0000256" key="4">
    <source>
        <dbReference type="ARBA" id="ARBA00022807"/>
    </source>
</evidence>
<comment type="similarity">
    <text evidence="1">Belongs to the peptidase C1 family.</text>
</comment>
<dbReference type="GO" id="GO:0008234">
    <property type="term" value="F:cysteine-type peptidase activity"/>
    <property type="evidence" value="ECO:0007669"/>
    <property type="project" value="UniProtKB-KW"/>
</dbReference>
<dbReference type="InterPro" id="IPR039417">
    <property type="entry name" value="Peptidase_C1A_papain-like"/>
</dbReference>
<dbReference type="GO" id="GO:0006508">
    <property type="term" value="P:proteolysis"/>
    <property type="evidence" value="ECO:0007669"/>
    <property type="project" value="UniProtKB-KW"/>
</dbReference>
<dbReference type="SUPFAM" id="SSF54001">
    <property type="entry name" value="Cysteine proteinases"/>
    <property type="match status" value="1"/>
</dbReference>
<dbReference type="InterPro" id="IPR013201">
    <property type="entry name" value="Prot_inhib_I29"/>
</dbReference>
<dbReference type="PRINTS" id="PR00705">
    <property type="entry name" value="PAPAIN"/>
</dbReference>
<feature type="domain" description="Cathepsin propeptide inhibitor" evidence="9">
    <location>
        <begin position="23"/>
        <end position="90"/>
    </location>
</feature>
<evidence type="ECO:0000256" key="5">
    <source>
        <dbReference type="ARBA" id="ARBA00023145"/>
    </source>
</evidence>
<keyword evidence="6" id="KW-1015">Disulfide bond</keyword>
<proteinExistence type="evidence at transcript level"/>
<dbReference type="InterPro" id="IPR000668">
    <property type="entry name" value="Peptidase_C1A_C"/>
</dbReference>
<keyword evidence="3" id="KW-0378">Hydrolase</keyword>
<dbReference type="FunFam" id="3.90.70.10:FF:000332">
    <property type="entry name" value="Cathepsin L1"/>
    <property type="match status" value="1"/>
</dbReference>
<protein>
    <submittedName>
        <fullName evidence="10">Venom polypeptide</fullName>
    </submittedName>
</protein>
<keyword evidence="5" id="KW-0865">Zymogen</keyword>
<accession>A0A3G5BIK0</accession>
<evidence type="ECO:0000256" key="6">
    <source>
        <dbReference type="ARBA" id="ARBA00023157"/>
    </source>
</evidence>
<dbReference type="EMBL" id="MK075203">
    <property type="protein sequence ID" value="AYV99606.1"/>
    <property type="molecule type" value="mRNA"/>
</dbReference>
<dbReference type="InterPro" id="IPR000169">
    <property type="entry name" value="Pept_cys_AS"/>
</dbReference>
<feature type="chain" id="PRO_5018632949" evidence="7">
    <location>
        <begin position="17"/>
        <end position="351"/>
    </location>
</feature>
<dbReference type="InterPro" id="IPR038765">
    <property type="entry name" value="Papain-like_cys_pep_sf"/>
</dbReference>
<name>A0A3G5BIK0_DOLGE</name>
<evidence type="ECO:0000256" key="2">
    <source>
        <dbReference type="ARBA" id="ARBA00022670"/>
    </source>
</evidence>
<dbReference type="InterPro" id="IPR025661">
    <property type="entry name" value="Pept_asp_AS"/>
</dbReference>
<evidence type="ECO:0000256" key="3">
    <source>
        <dbReference type="ARBA" id="ARBA00022801"/>
    </source>
</evidence>
<organism evidence="10">
    <name type="scientific">Dolopus genitalis</name>
    <name type="common">Giant Australian assassin fly</name>
    <name type="synonym">Asilus genitalis</name>
    <dbReference type="NCBI Taxonomy" id="2488630"/>
    <lineage>
        <taxon>Eukaryota</taxon>
        <taxon>Metazoa</taxon>
        <taxon>Ecdysozoa</taxon>
        <taxon>Arthropoda</taxon>
        <taxon>Hexapoda</taxon>
        <taxon>Insecta</taxon>
        <taxon>Pterygota</taxon>
        <taxon>Neoptera</taxon>
        <taxon>Endopterygota</taxon>
        <taxon>Diptera</taxon>
        <taxon>Brachycera</taxon>
        <taxon>Muscomorpha</taxon>
        <taxon>Asiloidea</taxon>
        <taxon>Asilidae</taxon>
        <taxon>Asilinae</taxon>
        <taxon>Dolopus</taxon>
    </lineage>
</organism>
<feature type="signal peptide" evidence="7">
    <location>
        <begin position="1"/>
        <end position="16"/>
    </location>
</feature>
<keyword evidence="7" id="KW-0732">Signal</keyword>
<keyword evidence="2" id="KW-0645">Protease</keyword>
<feature type="domain" description="Peptidase C1A papain C-terminal" evidence="8">
    <location>
        <begin position="133"/>
        <end position="350"/>
    </location>
</feature>
<dbReference type="AlphaFoldDB" id="A0A3G5BIK0"/>
<sequence>MKGFFILVFCVVAISGFNVENEWKKFKATYKKTYKDNTPEGRLRKSNFEETLKLIKAHNDKYETEKKKKNPSVTYKLEIGPFADLSDQEFRRKSTSSKSMKDDQTVCKFKPNKKPKFRAGPIIGKHNPLSGNPPQEVDWSKKLVLSPIQNQGDCGCCWAYASIGAVEAHLTKKTGKFEKLSEQELVECLKTENTDGCDGGMHYEAFDYMIDDGITPAVHYPKTPQEGKCNSGKMKNKKHIQGYRFLDLKKSDEEELKKVIAFIGPVATSMSTPRSIKNYGKNSGVYNDPDCNKYESDHYVLIVGYGVDNGIPYWLIKNSWSAEWGINGYMKLARNQKNLCHIASEAFYPIV</sequence>
<evidence type="ECO:0000256" key="1">
    <source>
        <dbReference type="ARBA" id="ARBA00008455"/>
    </source>
</evidence>
<dbReference type="PROSITE" id="PS00139">
    <property type="entry name" value="THIOL_PROTEASE_CYS"/>
    <property type="match status" value="1"/>
</dbReference>
<dbReference type="PROSITE" id="PS00640">
    <property type="entry name" value="THIOL_PROTEASE_ASN"/>
    <property type="match status" value="1"/>
</dbReference>
<evidence type="ECO:0000313" key="10">
    <source>
        <dbReference type="EMBL" id="AYV99606.1"/>
    </source>
</evidence>
<dbReference type="Gene3D" id="3.90.70.10">
    <property type="entry name" value="Cysteine proteinases"/>
    <property type="match status" value="1"/>
</dbReference>
<dbReference type="CDD" id="cd02248">
    <property type="entry name" value="Peptidase_C1A"/>
    <property type="match status" value="1"/>
</dbReference>
<reference evidence="10" key="1">
    <citation type="journal article" date="2018" name="Toxins">
        <title>Buzz kill: function and proteomic composition of venom from the giant assassin fly Dolopus genitalis (Diptera: Asilidae).</title>
        <authorList>
            <person name="Walker A.A."/>
            <person name="Dobson J."/>
            <person name="Jin J."/>
            <person name="Robinson S.D."/>
            <person name="Herzig V."/>
            <person name="Vetter I."/>
            <person name="King G.F."/>
            <person name="Fry B.G."/>
        </authorList>
    </citation>
    <scope>NUCLEOTIDE SEQUENCE</scope>
    <source>
        <strain evidence="10">Dg85</strain>
        <tissue evidence="10">Venom/thoracic glands</tissue>
    </source>
</reference>
<evidence type="ECO:0000259" key="8">
    <source>
        <dbReference type="SMART" id="SM00645"/>
    </source>
</evidence>
<evidence type="ECO:0000256" key="7">
    <source>
        <dbReference type="SAM" id="SignalP"/>
    </source>
</evidence>
<dbReference type="Pfam" id="PF08246">
    <property type="entry name" value="Inhibitor_I29"/>
    <property type="match status" value="1"/>
</dbReference>
<dbReference type="SMART" id="SM00848">
    <property type="entry name" value="Inhibitor_I29"/>
    <property type="match status" value="1"/>
</dbReference>